<evidence type="ECO:0000313" key="2">
    <source>
        <dbReference type="EnsemblPlants" id="KRH61626"/>
    </source>
</evidence>
<dbReference type="InParanoid" id="K7KIC4"/>
<dbReference type="AlphaFoldDB" id="K7KIC4"/>
<gene>
    <name evidence="1" type="ORF">GLYMA_04G058700</name>
</gene>
<dbReference type="EnsemblPlants" id="KRH61626">
    <property type="protein sequence ID" value="KRH61626"/>
    <property type="gene ID" value="GLYMA_04G058700"/>
</dbReference>
<sequence length="57" mass="6312">MLTMILSSQVILQSITNTPFFPFQSVSITTFNQTVKSFSSTLSKFTSDRGKAPTTFT</sequence>
<accession>K7KIC4</accession>
<evidence type="ECO:0000313" key="1">
    <source>
        <dbReference type="EMBL" id="KRH61626.1"/>
    </source>
</evidence>
<dbReference type="HOGENOM" id="CLU_3000288_0_0_1"/>
<keyword evidence="3" id="KW-1185">Reference proteome</keyword>
<dbReference type="Gramene" id="KRH61626">
    <property type="protein sequence ID" value="KRH61626"/>
    <property type="gene ID" value="GLYMA_04G058700"/>
</dbReference>
<reference evidence="2" key="2">
    <citation type="submission" date="2018-02" db="UniProtKB">
        <authorList>
            <consortium name="EnsemblPlants"/>
        </authorList>
    </citation>
    <scope>IDENTIFICATION</scope>
    <source>
        <strain evidence="2">Williams 82</strain>
    </source>
</reference>
<dbReference type="PaxDb" id="3847-GLYMA04G06220.1"/>
<organism evidence="1">
    <name type="scientific">Glycine max</name>
    <name type="common">Soybean</name>
    <name type="synonym">Glycine hispida</name>
    <dbReference type="NCBI Taxonomy" id="3847"/>
    <lineage>
        <taxon>Eukaryota</taxon>
        <taxon>Viridiplantae</taxon>
        <taxon>Streptophyta</taxon>
        <taxon>Embryophyta</taxon>
        <taxon>Tracheophyta</taxon>
        <taxon>Spermatophyta</taxon>
        <taxon>Magnoliopsida</taxon>
        <taxon>eudicotyledons</taxon>
        <taxon>Gunneridae</taxon>
        <taxon>Pentapetalae</taxon>
        <taxon>rosids</taxon>
        <taxon>fabids</taxon>
        <taxon>Fabales</taxon>
        <taxon>Fabaceae</taxon>
        <taxon>Papilionoideae</taxon>
        <taxon>50 kb inversion clade</taxon>
        <taxon>NPAAA clade</taxon>
        <taxon>indigoferoid/millettioid clade</taxon>
        <taxon>Phaseoleae</taxon>
        <taxon>Glycine</taxon>
        <taxon>Glycine subgen. Soja</taxon>
    </lineage>
</organism>
<dbReference type="Proteomes" id="UP000008827">
    <property type="component" value="Chromosome 4"/>
</dbReference>
<reference evidence="1" key="3">
    <citation type="submission" date="2018-07" db="EMBL/GenBank/DDBJ databases">
        <title>WGS assembly of Glycine max.</title>
        <authorList>
            <person name="Schmutz J."/>
            <person name="Cannon S."/>
            <person name="Schlueter J."/>
            <person name="Ma J."/>
            <person name="Mitros T."/>
            <person name="Nelson W."/>
            <person name="Hyten D."/>
            <person name="Song Q."/>
            <person name="Thelen J."/>
            <person name="Cheng J."/>
            <person name="Xu D."/>
            <person name="Hellsten U."/>
            <person name="May G."/>
            <person name="Yu Y."/>
            <person name="Sakurai T."/>
            <person name="Umezawa T."/>
            <person name="Bhattacharyya M."/>
            <person name="Sandhu D."/>
            <person name="Valliyodan B."/>
            <person name="Lindquist E."/>
            <person name="Peto M."/>
            <person name="Grant D."/>
            <person name="Shu S."/>
            <person name="Goodstein D."/>
            <person name="Barry K."/>
            <person name="Futrell-Griggs M."/>
            <person name="Abernathy B."/>
            <person name="Du J."/>
            <person name="Tian Z."/>
            <person name="Zhu L."/>
            <person name="Gill N."/>
            <person name="Joshi T."/>
            <person name="Libault M."/>
            <person name="Sethuraman A."/>
            <person name="Zhang X."/>
            <person name="Shinozaki K."/>
            <person name="Nguyen H."/>
            <person name="Wing R."/>
            <person name="Cregan P."/>
            <person name="Specht J."/>
            <person name="Grimwood J."/>
            <person name="Rokhsar D."/>
            <person name="Stacey G."/>
            <person name="Shoemaker R."/>
            <person name="Jackson S."/>
        </authorList>
    </citation>
    <scope>NUCLEOTIDE SEQUENCE</scope>
    <source>
        <tissue evidence="1">Callus</tissue>
    </source>
</reference>
<name>K7KIC4_SOYBN</name>
<proteinExistence type="predicted"/>
<dbReference type="EMBL" id="CM000837">
    <property type="protein sequence ID" value="KRH61626.1"/>
    <property type="molecule type" value="Genomic_DNA"/>
</dbReference>
<protein>
    <submittedName>
        <fullName evidence="1 2">Uncharacterized protein</fullName>
    </submittedName>
</protein>
<reference evidence="1 2" key="1">
    <citation type="journal article" date="2010" name="Nature">
        <title>Genome sequence of the palaeopolyploid soybean.</title>
        <authorList>
            <person name="Schmutz J."/>
            <person name="Cannon S.B."/>
            <person name="Schlueter J."/>
            <person name="Ma J."/>
            <person name="Mitros T."/>
            <person name="Nelson W."/>
            <person name="Hyten D.L."/>
            <person name="Song Q."/>
            <person name="Thelen J.J."/>
            <person name="Cheng J."/>
            <person name="Xu D."/>
            <person name="Hellsten U."/>
            <person name="May G.D."/>
            <person name="Yu Y."/>
            <person name="Sakurai T."/>
            <person name="Umezawa T."/>
            <person name="Bhattacharyya M.K."/>
            <person name="Sandhu D."/>
            <person name="Valliyodan B."/>
            <person name="Lindquist E."/>
            <person name="Peto M."/>
            <person name="Grant D."/>
            <person name="Shu S."/>
            <person name="Goodstein D."/>
            <person name="Barry K."/>
            <person name="Futrell-Griggs M."/>
            <person name="Abernathy B."/>
            <person name="Du J."/>
            <person name="Tian Z."/>
            <person name="Zhu L."/>
            <person name="Gill N."/>
            <person name="Joshi T."/>
            <person name="Libault M."/>
            <person name="Sethuraman A."/>
            <person name="Zhang X.-C."/>
            <person name="Shinozaki K."/>
            <person name="Nguyen H.T."/>
            <person name="Wing R.A."/>
            <person name="Cregan P."/>
            <person name="Specht J."/>
            <person name="Grimwood J."/>
            <person name="Rokhsar D."/>
            <person name="Stacey G."/>
            <person name="Shoemaker R.C."/>
            <person name="Jackson S.A."/>
        </authorList>
    </citation>
    <scope>NUCLEOTIDE SEQUENCE [LARGE SCALE GENOMIC DNA]</scope>
    <source>
        <strain evidence="2">cv. Williams 82</strain>
        <tissue evidence="1">Callus</tissue>
    </source>
</reference>
<evidence type="ECO:0000313" key="3">
    <source>
        <dbReference type="Proteomes" id="UP000008827"/>
    </source>
</evidence>